<gene>
    <name evidence="2" type="ORF">ACFO1S_03630</name>
</gene>
<protein>
    <recommendedName>
        <fullName evidence="4">YqzL family protein</fullName>
    </recommendedName>
</protein>
<keyword evidence="3" id="KW-1185">Reference proteome</keyword>
<feature type="region of interest" description="Disordered" evidence="1">
    <location>
        <begin position="19"/>
        <end position="57"/>
    </location>
</feature>
<comment type="caution">
    <text evidence="2">The sequence shown here is derived from an EMBL/GenBank/DDBJ whole genome shotgun (WGS) entry which is preliminary data.</text>
</comment>
<reference evidence="3" key="1">
    <citation type="journal article" date="2019" name="Int. J. Syst. Evol. Microbiol.">
        <title>The Global Catalogue of Microorganisms (GCM) 10K type strain sequencing project: providing services to taxonomists for standard genome sequencing and annotation.</title>
        <authorList>
            <consortium name="The Broad Institute Genomics Platform"/>
            <consortium name="The Broad Institute Genome Sequencing Center for Infectious Disease"/>
            <person name="Wu L."/>
            <person name="Ma J."/>
        </authorList>
    </citation>
    <scope>NUCLEOTIDE SEQUENCE [LARGE SCALE GENOMIC DNA]</scope>
    <source>
        <strain evidence="3">CGMCC 4.1641</strain>
    </source>
</reference>
<evidence type="ECO:0000313" key="2">
    <source>
        <dbReference type="EMBL" id="MFC4302529.1"/>
    </source>
</evidence>
<sequence length="57" mass="6475">MGLLYKIYQSVQQGSEEYQAQREDLVEHPQKENGSEPSFTLAELLKHPIGRTSAGRE</sequence>
<evidence type="ECO:0000256" key="1">
    <source>
        <dbReference type="SAM" id="MobiDB-lite"/>
    </source>
</evidence>
<dbReference type="RefSeq" id="WP_204600599.1">
    <property type="nucleotide sequence ID" value="NZ_JBHSED010000003.1"/>
</dbReference>
<organism evidence="2 3">
    <name type="scientific">Cohnella boryungensis</name>
    <dbReference type="NCBI Taxonomy" id="768479"/>
    <lineage>
        <taxon>Bacteria</taxon>
        <taxon>Bacillati</taxon>
        <taxon>Bacillota</taxon>
        <taxon>Bacilli</taxon>
        <taxon>Bacillales</taxon>
        <taxon>Paenibacillaceae</taxon>
        <taxon>Cohnella</taxon>
    </lineage>
</organism>
<feature type="compositionally biased region" description="Basic and acidic residues" evidence="1">
    <location>
        <begin position="19"/>
        <end position="34"/>
    </location>
</feature>
<name>A0ABV8S7Q5_9BACL</name>
<accession>A0ABV8S7Q5</accession>
<evidence type="ECO:0008006" key="4">
    <source>
        <dbReference type="Google" id="ProtNLM"/>
    </source>
</evidence>
<evidence type="ECO:0000313" key="3">
    <source>
        <dbReference type="Proteomes" id="UP001595755"/>
    </source>
</evidence>
<dbReference type="Proteomes" id="UP001595755">
    <property type="component" value="Unassembled WGS sequence"/>
</dbReference>
<dbReference type="EMBL" id="JBHSED010000003">
    <property type="protein sequence ID" value="MFC4302529.1"/>
    <property type="molecule type" value="Genomic_DNA"/>
</dbReference>
<proteinExistence type="predicted"/>